<evidence type="ECO:0000259" key="2">
    <source>
        <dbReference type="PROSITE" id="PS50405"/>
    </source>
</evidence>
<feature type="transmembrane region" description="Helical" evidence="1">
    <location>
        <begin position="39"/>
        <end position="63"/>
    </location>
</feature>
<proteinExistence type="predicted"/>
<sequence>MYVPPPGACASASRWVERSVRAAKLAECWKQLDNLENLLLGPFFCGAMMSLADFAVFPTIVFMEFYMPRVFAWSESALFHDRPRLCAWYTVHMSSLPAASRVRDELVDSMLAKEATGLLKAIIAETKDETYKWKYP</sequence>
<dbReference type="Pfam" id="PF13410">
    <property type="entry name" value="GST_C_2"/>
    <property type="match status" value="1"/>
</dbReference>
<keyword evidence="1" id="KW-1133">Transmembrane helix</keyword>
<evidence type="ECO:0000256" key="1">
    <source>
        <dbReference type="SAM" id="Phobius"/>
    </source>
</evidence>
<gene>
    <name evidence="3" type="ORF">PCAR00345_LOCUS6295</name>
</gene>
<dbReference type="InterPro" id="IPR010987">
    <property type="entry name" value="Glutathione-S-Trfase_C-like"/>
</dbReference>
<reference evidence="3" key="1">
    <citation type="submission" date="2021-01" db="EMBL/GenBank/DDBJ databases">
        <authorList>
            <person name="Corre E."/>
            <person name="Pelletier E."/>
            <person name="Niang G."/>
            <person name="Scheremetjew M."/>
            <person name="Finn R."/>
            <person name="Kale V."/>
            <person name="Holt S."/>
            <person name="Cochrane G."/>
            <person name="Meng A."/>
            <person name="Brown T."/>
            <person name="Cohen L."/>
        </authorList>
    </citation>
    <scope>NUCLEOTIDE SEQUENCE</scope>
    <source>
        <strain evidence="3">CCMP645</strain>
    </source>
</reference>
<keyword evidence="1" id="KW-0472">Membrane</keyword>
<name>A0A7S4B4K9_CHRCT</name>
<accession>A0A7S4B4K9</accession>
<dbReference type="CDD" id="cd00299">
    <property type="entry name" value="GST_C_family"/>
    <property type="match status" value="1"/>
</dbReference>
<evidence type="ECO:0000313" key="3">
    <source>
        <dbReference type="EMBL" id="CAE0753708.1"/>
    </source>
</evidence>
<organism evidence="3">
    <name type="scientific">Chrysotila carterae</name>
    <name type="common">Marine alga</name>
    <name type="synonym">Syracosphaera carterae</name>
    <dbReference type="NCBI Taxonomy" id="13221"/>
    <lineage>
        <taxon>Eukaryota</taxon>
        <taxon>Haptista</taxon>
        <taxon>Haptophyta</taxon>
        <taxon>Prymnesiophyceae</taxon>
        <taxon>Isochrysidales</taxon>
        <taxon>Isochrysidaceae</taxon>
        <taxon>Chrysotila</taxon>
    </lineage>
</organism>
<dbReference type="EMBL" id="HBIZ01010639">
    <property type="protein sequence ID" value="CAE0753708.1"/>
    <property type="molecule type" value="Transcribed_RNA"/>
</dbReference>
<dbReference type="AlphaFoldDB" id="A0A7S4B4K9"/>
<keyword evidence="1" id="KW-0812">Transmembrane</keyword>
<dbReference type="Gene3D" id="1.20.1050.10">
    <property type="match status" value="1"/>
</dbReference>
<dbReference type="SUPFAM" id="SSF47616">
    <property type="entry name" value="GST C-terminal domain-like"/>
    <property type="match status" value="1"/>
</dbReference>
<dbReference type="InterPro" id="IPR036282">
    <property type="entry name" value="Glutathione-S-Trfase_C_sf"/>
</dbReference>
<dbReference type="PROSITE" id="PS50405">
    <property type="entry name" value="GST_CTER"/>
    <property type="match status" value="1"/>
</dbReference>
<feature type="domain" description="GST C-terminal" evidence="2">
    <location>
        <begin position="1"/>
        <end position="118"/>
    </location>
</feature>
<protein>
    <recommendedName>
        <fullName evidence="2">GST C-terminal domain-containing protein</fullName>
    </recommendedName>
</protein>